<feature type="region of interest" description="Disordered" evidence="5">
    <location>
        <begin position="322"/>
        <end position="341"/>
    </location>
</feature>
<evidence type="ECO:0000256" key="3">
    <source>
        <dbReference type="ARBA" id="ARBA00022989"/>
    </source>
</evidence>
<evidence type="ECO:0000313" key="8">
    <source>
        <dbReference type="EMBL" id="QFU81365.1"/>
    </source>
</evidence>
<sequence length="496" mass="54010">MTVPPTDRTTTKQRHSRGLESFRAVLESRLGIDPRALGAFRIVLGVLLLADLAVLRLPGLGTFYTDAGVFPRSTLLEAYPTVGRMSIHALSGAAWFQAVLFAIAGGFAFLLLVGYRTRLATLGSLVLFASLHARNPHLVNGGDTILLSFLLFGLFLPLEDRWSLEGRRQPDRRGRRVCSVATVAILVHFVAIYVTNAVLKFQSEPWMDGTAVQQIFQLNQYLTLLGPALSAYPTALAAINWLWTAVLTAGALLLVVTGWRRIALVAAFGATHLGMAATMRLGVFPFVMIAGLLLFLPLGVWDRLERLVTVFGLETENGFGARSTVDGDGAPANTTGDGAPSRLRRGRRLVASGLVACLLISSLLWQAAGIGVVDTPAVEGELDEAGWTFFAPTPPSAHSWYAVEGTLESGETVDIANARRDRPPTAAETYPSTLWKRYGMELRYADETQYESAAAYLCQRRDREVDSLTISLVEQPVDPDGPVSEPTVYERIEYDC</sequence>
<dbReference type="EMBL" id="CP045488">
    <property type="protein sequence ID" value="QFU81365.1"/>
    <property type="molecule type" value="Genomic_DNA"/>
</dbReference>
<dbReference type="InterPro" id="IPR052964">
    <property type="entry name" value="Sporulation_signal_mat"/>
</dbReference>
<evidence type="ECO:0000256" key="1">
    <source>
        <dbReference type="ARBA" id="ARBA00004127"/>
    </source>
</evidence>
<dbReference type="Pfam" id="PF05090">
    <property type="entry name" value="HTTM"/>
    <property type="match status" value="1"/>
</dbReference>
<dbReference type="PANTHER" id="PTHR39535:SF2">
    <property type="entry name" value="HTTM DOMAIN-CONTAINING PROTEIN"/>
    <property type="match status" value="1"/>
</dbReference>
<evidence type="ECO:0000313" key="9">
    <source>
        <dbReference type="Proteomes" id="UP000326170"/>
    </source>
</evidence>
<protein>
    <submittedName>
        <fullName evidence="8">HTTM domain-containing protein</fullName>
    </submittedName>
</protein>
<feature type="domain" description="HTTM-like" evidence="7">
    <location>
        <begin position="29"/>
        <end position="300"/>
    </location>
</feature>
<dbReference type="KEGG" id="nas:GCU68_01745"/>
<evidence type="ECO:0000259" key="7">
    <source>
        <dbReference type="SMART" id="SM00752"/>
    </source>
</evidence>
<keyword evidence="2 6" id="KW-0812">Transmembrane</keyword>
<organism evidence="8 9">
    <name type="scientific">Natronorubrum aibiense</name>
    <dbReference type="NCBI Taxonomy" id="348826"/>
    <lineage>
        <taxon>Archaea</taxon>
        <taxon>Methanobacteriati</taxon>
        <taxon>Methanobacteriota</taxon>
        <taxon>Stenosarchaea group</taxon>
        <taxon>Halobacteria</taxon>
        <taxon>Halobacteriales</taxon>
        <taxon>Natrialbaceae</taxon>
        <taxon>Natronorubrum</taxon>
    </lineage>
</organism>
<feature type="transmembrane region" description="Helical" evidence="6">
    <location>
        <begin position="36"/>
        <end position="55"/>
    </location>
</feature>
<keyword evidence="4 6" id="KW-0472">Membrane</keyword>
<dbReference type="SMART" id="SM00752">
    <property type="entry name" value="HTTM"/>
    <property type="match status" value="1"/>
</dbReference>
<dbReference type="AlphaFoldDB" id="A0A5P9NZP6"/>
<evidence type="ECO:0000256" key="6">
    <source>
        <dbReference type="SAM" id="Phobius"/>
    </source>
</evidence>
<dbReference type="InterPro" id="IPR053934">
    <property type="entry name" value="HTTM_dom"/>
</dbReference>
<dbReference type="Proteomes" id="UP000326170">
    <property type="component" value="Chromosome"/>
</dbReference>
<dbReference type="OrthoDB" id="327281at2157"/>
<feature type="transmembrane region" description="Helical" evidence="6">
    <location>
        <begin position="231"/>
        <end position="255"/>
    </location>
</feature>
<keyword evidence="9" id="KW-1185">Reference proteome</keyword>
<keyword evidence="3 6" id="KW-1133">Transmembrane helix</keyword>
<feature type="transmembrane region" description="Helical" evidence="6">
    <location>
        <begin position="283"/>
        <end position="301"/>
    </location>
</feature>
<dbReference type="GeneID" id="42299732"/>
<evidence type="ECO:0000256" key="4">
    <source>
        <dbReference type="ARBA" id="ARBA00023136"/>
    </source>
</evidence>
<reference evidence="8 9" key="1">
    <citation type="journal article" date="2007" name="Int. J. Syst. Evol. Microbiol.">
        <title>Natronorubrum sulfidifaciens sp. nov., an extremely haloalkaliphilic archaeon isolated from Aiding salt lake in Xin-Jiang, China.</title>
        <authorList>
            <person name="Cui H.L."/>
            <person name="Tohty D."/>
            <person name="Liu H.C."/>
            <person name="Liu S.J."/>
            <person name="Oren A."/>
            <person name="Zhou P.J."/>
        </authorList>
    </citation>
    <scope>NUCLEOTIDE SEQUENCE [LARGE SCALE GENOMIC DNA]</scope>
    <source>
        <strain evidence="8 9">7-3</strain>
    </source>
</reference>
<accession>A0A5P9NZP6</accession>
<proteinExistence type="predicted"/>
<gene>
    <name evidence="8" type="ORF">GCU68_01745</name>
</gene>
<dbReference type="PANTHER" id="PTHR39535">
    <property type="entry name" value="SPORULATION-DELAYING PROTEIN SDPB"/>
    <property type="match status" value="1"/>
</dbReference>
<feature type="transmembrane region" description="Helical" evidence="6">
    <location>
        <begin position="94"/>
        <end position="117"/>
    </location>
</feature>
<name>A0A5P9NZP6_9EURY</name>
<dbReference type="InterPro" id="IPR011020">
    <property type="entry name" value="HTTM-like"/>
</dbReference>
<feature type="transmembrane region" description="Helical" evidence="6">
    <location>
        <begin position="177"/>
        <end position="199"/>
    </location>
</feature>
<evidence type="ECO:0000256" key="2">
    <source>
        <dbReference type="ARBA" id="ARBA00022692"/>
    </source>
</evidence>
<dbReference type="RefSeq" id="WP_152938748.1">
    <property type="nucleotide sequence ID" value="NZ_CP045488.1"/>
</dbReference>
<evidence type="ECO:0000256" key="5">
    <source>
        <dbReference type="SAM" id="MobiDB-lite"/>
    </source>
</evidence>
<dbReference type="GO" id="GO:0012505">
    <property type="term" value="C:endomembrane system"/>
    <property type="evidence" value="ECO:0007669"/>
    <property type="project" value="UniProtKB-SubCell"/>
</dbReference>
<comment type="subcellular location">
    <subcellularLocation>
        <location evidence="1">Endomembrane system</location>
        <topology evidence="1">Multi-pass membrane protein</topology>
    </subcellularLocation>
</comment>